<dbReference type="Gene3D" id="2.60.40.10">
    <property type="entry name" value="Immunoglobulins"/>
    <property type="match status" value="2"/>
</dbReference>
<proteinExistence type="predicted"/>
<dbReference type="PANTHER" id="PTHR23037">
    <property type="entry name" value="CYTOKINE RECEPTOR"/>
    <property type="match status" value="1"/>
</dbReference>
<dbReference type="SUPFAM" id="SSF49265">
    <property type="entry name" value="Fibronectin type III"/>
    <property type="match status" value="2"/>
</dbReference>
<feature type="domain" description="Fibronectin type-III" evidence="10">
    <location>
        <begin position="128"/>
        <end position="221"/>
    </location>
</feature>
<reference evidence="11" key="2">
    <citation type="submission" date="2025-09" db="UniProtKB">
        <authorList>
            <consortium name="Ensembl"/>
        </authorList>
    </citation>
    <scope>IDENTIFICATION</scope>
</reference>
<organism evidence="11 12">
    <name type="scientific">Mola mola</name>
    <name type="common">Ocean sunfish</name>
    <name type="synonym">Tetraodon mola</name>
    <dbReference type="NCBI Taxonomy" id="94237"/>
    <lineage>
        <taxon>Eukaryota</taxon>
        <taxon>Metazoa</taxon>
        <taxon>Chordata</taxon>
        <taxon>Craniata</taxon>
        <taxon>Vertebrata</taxon>
        <taxon>Euteleostomi</taxon>
        <taxon>Actinopterygii</taxon>
        <taxon>Neopterygii</taxon>
        <taxon>Teleostei</taxon>
        <taxon>Neoteleostei</taxon>
        <taxon>Acanthomorphata</taxon>
        <taxon>Eupercaria</taxon>
        <taxon>Tetraodontiformes</taxon>
        <taxon>Molidae</taxon>
        <taxon>Mola</taxon>
    </lineage>
</organism>
<dbReference type="GO" id="GO:0016064">
    <property type="term" value="P:immunoglobulin mediated immune response"/>
    <property type="evidence" value="ECO:0007669"/>
    <property type="project" value="TreeGrafter"/>
</dbReference>
<accession>A0A3Q3XA39</accession>
<keyword evidence="5 8" id="KW-0472">Membrane</keyword>
<evidence type="ECO:0000256" key="5">
    <source>
        <dbReference type="ARBA" id="ARBA00023136"/>
    </source>
</evidence>
<dbReference type="AlphaFoldDB" id="A0A3Q3XA39"/>
<evidence type="ECO:0000259" key="10">
    <source>
        <dbReference type="PROSITE" id="PS50853"/>
    </source>
</evidence>
<comment type="subcellular location">
    <subcellularLocation>
        <location evidence="1">Membrane</location>
        <topology evidence="1">Single-pass type I membrane protein</topology>
    </subcellularLocation>
</comment>
<feature type="chain" id="PRO_5018554556" description="Fibronectin type-III domain-containing protein" evidence="9">
    <location>
        <begin position="33"/>
        <end position="327"/>
    </location>
</feature>
<dbReference type="CDD" id="cd00063">
    <property type="entry name" value="FN3"/>
    <property type="match status" value="1"/>
</dbReference>
<dbReference type="InterPro" id="IPR048651">
    <property type="entry name" value="CRLF2-like_D1"/>
</dbReference>
<keyword evidence="6" id="KW-0675">Receptor</keyword>
<dbReference type="InterPro" id="IPR013783">
    <property type="entry name" value="Ig-like_fold"/>
</dbReference>
<dbReference type="PANTHER" id="PTHR23037:SF42">
    <property type="entry name" value="CYTOKINE RECEPTOR COMMON SUBUNIT GAMMA ISOFORM X1-RELATED"/>
    <property type="match status" value="1"/>
</dbReference>
<evidence type="ECO:0000313" key="12">
    <source>
        <dbReference type="Proteomes" id="UP000261620"/>
    </source>
</evidence>
<dbReference type="Proteomes" id="UP000261620">
    <property type="component" value="Unplaced"/>
</dbReference>
<evidence type="ECO:0000313" key="11">
    <source>
        <dbReference type="Ensembl" id="ENSMMOP00000019124.1"/>
    </source>
</evidence>
<feature type="signal peptide" evidence="9">
    <location>
        <begin position="1"/>
        <end position="32"/>
    </location>
</feature>
<dbReference type="InterPro" id="IPR036116">
    <property type="entry name" value="FN3_sf"/>
</dbReference>
<evidence type="ECO:0000256" key="1">
    <source>
        <dbReference type="ARBA" id="ARBA00004479"/>
    </source>
</evidence>
<evidence type="ECO:0000256" key="2">
    <source>
        <dbReference type="ARBA" id="ARBA00022692"/>
    </source>
</evidence>
<keyword evidence="4 8" id="KW-1133">Transmembrane helix</keyword>
<feature type="transmembrane region" description="Helical" evidence="8">
    <location>
        <begin position="231"/>
        <end position="254"/>
    </location>
</feature>
<dbReference type="Pfam" id="PF21604">
    <property type="entry name" value="CRLF2_D1"/>
    <property type="match status" value="1"/>
</dbReference>
<evidence type="ECO:0000256" key="7">
    <source>
        <dbReference type="ARBA" id="ARBA00023180"/>
    </source>
</evidence>
<evidence type="ECO:0000256" key="8">
    <source>
        <dbReference type="SAM" id="Phobius"/>
    </source>
</evidence>
<sequence>ILICRGRHASSSCSTMPMWLLLLLCLSGNVFAKEPLDVDCLVMHLQYVHCHWNRQGTPEVNYIFYGWFVIEKRMECPMYLTENNIRIGCKQPMSNRSNRFRTFKTELVHGNNTFLKDHQLKSKGKLYPPTNVRVKMESDSNLWCYWNQTAPKCVESKIRYRTNNRDWENFSRSVGMQSYCINLPSKNSLYELQVQSKLGDMCGGSMWSEWSESVFWGSNNSTDTMQTNGSMSVWTTVLYVVGAFTFIFLALMLLHHERWVRPYLIQSSYNLDWLQISKGLKESFNPNYNERACPVREYCPVSQADCESLSSSSTVVATCEEAEQTPV</sequence>
<keyword evidence="12" id="KW-1185">Reference proteome</keyword>
<dbReference type="InterPro" id="IPR003961">
    <property type="entry name" value="FN3_dom"/>
</dbReference>
<reference evidence="11" key="1">
    <citation type="submission" date="2025-08" db="UniProtKB">
        <authorList>
            <consortium name="Ensembl"/>
        </authorList>
    </citation>
    <scope>IDENTIFICATION</scope>
</reference>
<dbReference type="GO" id="GO:0004896">
    <property type="term" value="F:cytokine receptor activity"/>
    <property type="evidence" value="ECO:0007669"/>
    <property type="project" value="TreeGrafter"/>
</dbReference>
<evidence type="ECO:0000256" key="9">
    <source>
        <dbReference type="SAM" id="SignalP"/>
    </source>
</evidence>
<keyword evidence="2 8" id="KW-0812">Transmembrane</keyword>
<name>A0A3Q3XA39_MOLML</name>
<evidence type="ECO:0000256" key="4">
    <source>
        <dbReference type="ARBA" id="ARBA00022989"/>
    </source>
</evidence>
<protein>
    <recommendedName>
        <fullName evidence="10">Fibronectin type-III domain-containing protein</fullName>
    </recommendedName>
</protein>
<keyword evidence="7" id="KW-0325">Glycoprotein</keyword>
<evidence type="ECO:0000256" key="6">
    <source>
        <dbReference type="ARBA" id="ARBA00023170"/>
    </source>
</evidence>
<dbReference type="Ensembl" id="ENSMMOT00000019441.1">
    <property type="protein sequence ID" value="ENSMMOP00000019124.1"/>
    <property type="gene ID" value="ENSMMOG00000014483.1"/>
</dbReference>
<dbReference type="GO" id="GO:0009897">
    <property type="term" value="C:external side of plasma membrane"/>
    <property type="evidence" value="ECO:0007669"/>
    <property type="project" value="TreeGrafter"/>
</dbReference>
<dbReference type="PROSITE" id="PS50853">
    <property type="entry name" value="FN3"/>
    <property type="match status" value="1"/>
</dbReference>
<evidence type="ECO:0000256" key="3">
    <source>
        <dbReference type="ARBA" id="ARBA00022729"/>
    </source>
</evidence>
<keyword evidence="3 9" id="KW-0732">Signal</keyword>